<dbReference type="RefSeq" id="WP_020290103.1">
    <property type="nucleotide sequence ID" value="NZ_JPQT01000010.1"/>
</dbReference>
<organism evidence="2 3">
    <name type="scientific">Pseudomonas syringae</name>
    <dbReference type="NCBI Taxonomy" id="317"/>
    <lineage>
        <taxon>Bacteria</taxon>
        <taxon>Pseudomonadati</taxon>
        <taxon>Pseudomonadota</taxon>
        <taxon>Gammaproteobacteria</taxon>
        <taxon>Pseudomonadales</taxon>
        <taxon>Pseudomonadaceae</taxon>
        <taxon>Pseudomonas</taxon>
    </lineage>
</organism>
<dbReference type="EMBL" id="JPQT01000010">
    <property type="protein sequence ID" value="KFE56351.1"/>
    <property type="molecule type" value="Genomic_DNA"/>
</dbReference>
<evidence type="ECO:0000313" key="2">
    <source>
        <dbReference type="EMBL" id="KFE56351.1"/>
    </source>
</evidence>
<evidence type="ECO:0000313" key="3">
    <source>
        <dbReference type="Proteomes" id="UP000028643"/>
    </source>
</evidence>
<accession>A0A085VLN8</accession>
<gene>
    <name evidence="2" type="ORF">IV02_00505</name>
</gene>
<dbReference type="AlphaFoldDB" id="A0A085VLN8"/>
<dbReference type="PATRIC" id="fig|317.174.peg.105"/>
<comment type="caution">
    <text evidence="2">The sequence shown here is derived from an EMBL/GenBank/DDBJ whole genome shotgun (WGS) entry which is preliminary data.</text>
</comment>
<feature type="chain" id="PRO_5001799047" description="Secreted protein" evidence="1">
    <location>
        <begin position="24"/>
        <end position="101"/>
    </location>
</feature>
<reference evidence="2 3" key="1">
    <citation type="submission" date="2014-07" db="EMBL/GenBank/DDBJ databases">
        <title>Draft Genome Sequences of Environmental Pseudomonas syringae strains.</title>
        <authorList>
            <person name="Baltrus D.A."/>
            <person name="Berge O."/>
            <person name="Morris C."/>
        </authorList>
    </citation>
    <scope>NUCLEOTIDE SEQUENCE [LARGE SCALE GENOMIC DNA]</scope>
    <source>
        <strain evidence="2 3">CEB003</strain>
    </source>
</reference>
<keyword evidence="1" id="KW-0732">Signal</keyword>
<evidence type="ECO:0008006" key="4">
    <source>
        <dbReference type="Google" id="ProtNLM"/>
    </source>
</evidence>
<dbReference type="Proteomes" id="UP000028643">
    <property type="component" value="Unassembled WGS sequence"/>
</dbReference>
<sequence>MKLLRILALLAPVALALPMSAHAAMDKDTRNMFITQCATTAGQKLDANSAKTHCECGADQVDKNFSNAEIARLKDTTKAPDEKLTARLQKVVADNCVQTKK</sequence>
<protein>
    <recommendedName>
        <fullName evidence="4">Secreted protein</fullName>
    </recommendedName>
</protein>
<feature type="signal peptide" evidence="1">
    <location>
        <begin position="1"/>
        <end position="23"/>
    </location>
</feature>
<proteinExistence type="predicted"/>
<name>A0A085VLN8_PSESX</name>
<evidence type="ECO:0000256" key="1">
    <source>
        <dbReference type="SAM" id="SignalP"/>
    </source>
</evidence>